<keyword evidence="2" id="KW-1185">Reference proteome</keyword>
<dbReference type="PROSITE" id="PS51257">
    <property type="entry name" value="PROKAR_LIPOPROTEIN"/>
    <property type="match status" value="1"/>
</dbReference>
<reference evidence="1 2" key="1">
    <citation type="submission" date="2019-09" db="EMBL/GenBank/DDBJ databases">
        <title>Draft genome sequences of 48 bacterial type strains from the CCUG.</title>
        <authorList>
            <person name="Tunovic T."/>
            <person name="Pineiro-Iglesias B."/>
            <person name="Unosson C."/>
            <person name="Inganas E."/>
            <person name="Ohlen M."/>
            <person name="Cardew S."/>
            <person name="Jensie-Markopoulos S."/>
            <person name="Salva-Serra F."/>
            <person name="Jaen-Luchoro D."/>
            <person name="Karlsson R."/>
            <person name="Svensson-Stadler L."/>
            <person name="Chun J."/>
            <person name="Moore E."/>
        </authorList>
    </citation>
    <scope>NUCLEOTIDE SEQUENCE [LARGE SCALE GENOMIC DNA]</scope>
    <source>
        <strain evidence="1 2">CCUG 54555</strain>
    </source>
</reference>
<dbReference type="Proteomes" id="UP000430232">
    <property type="component" value="Unassembled WGS sequence"/>
</dbReference>
<organism evidence="1 2">
    <name type="scientific">Burkholderia latens</name>
    <dbReference type="NCBI Taxonomy" id="488446"/>
    <lineage>
        <taxon>Bacteria</taxon>
        <taxon>Pseudomonadati</taxon>
        <taxon>Pseudomonadota</taxon>
        <taxon>Betaproteobacteria</taxon>
        <taxon>Burkholderiales</taxon>
        <taxon>Burkholderiaceae</taxon>
        <taxon>Burkholderia</taxon>
        <taxon>Burkholderia cepacia complex</taxon>
    </lineage>
</organism>
<dbReference type="AlphaFoldDB" id="A0A6H9SSR8"/>
<dbReference type="Gene3D" id="3.40.190.10">
    <property type="entry name" value="Periplasmic binding protein-like II"/>
    <property type="match status" value="2"/>
</dbReference>
<name>A0A6H9SSR8_9BURK</name>
<sequence length="299" mass="32947">MSARIFINSGLVMGNCAYLIHPLTGQLSVACVEFGMDSTRHQAPHRAATLLERVLGLLICSLIGLASTGAHAHSVLRIARIANVPDQEVGAQILTVVYSKLGIPVEFVDVPAKRSLIESSSSRLDGEVQRVLDVQREYPTLVAVKEPFNYIEPTVFARELNADIKGWESLRPYRVGIVLGVGSSERGTAGMPEVERAYTMDQLMEMLASNHTDVAINDLFSGMLIIRRLGLDGQLRAVLPPLQHIDMYHFLSERNRALVPQVEAVIRHMRASGELQALRSQITKNMLKEALHGAPLVDR</sequence>
<proteinExistence type="predicted"/>
<comment type="caution">
    <text evidence="1">The sequence shown here is derived from an EMBL/GenBank/DDBJ whole genome shotgun (WGS) entry which is preliminary data.</text>
</comment>
<dbReference type="EMBL" id="VZOJ01000005">
    <property type="protein sequence ID" value="KAB0644191.1"/>
    <property type="molecule type" value="Genomic_DNA"/>
</dbReference>
<accession>A0A6H9SSR8</accession>
<evidence type="ECO:0000313" key="2">
    <source>
        <dbReference type="Proteomes" id="UP000430232"/>
    </source>
</evidence>
<dbReference type="OrthoDB" id="9134680at2"/>
<gene>
    <name evidence="1" type="ORF">F7R21_04150</name>
</gene>
<dbReference type="SUPFAM" id="SSF53850">
    <property type="entry name" value="Periplasmic binding protein-like II"/>
    <property type="match status" value="1"/>
</dbReference>
<evidence type="ECO:0000313" key="1">
    <source>
        <dbReference type="EMBL" id="KAB0644191.1"/>
    </source>
</evidence>
<protein>
    <submittedName>
        <fullName evidence="1">Transporter substrate-binding domain-containing protein</fullName>
    </submittedName>
</protein>